<dbReference type="GO" id="GO:0006355">
    <property type="term" value="P:regulation of DNA-templated transcription"/>
    <property type="evidence" value="ECO:0007669"/>
    <property type="project" value="InterPro"/>
</dbReference>
<dbReference type="GO" id="GO:0000976">
    <property type="term" value="F:transcription cis-regulatory region binding"/>
    <property type="evidence" value="ECO:0007669"/>
    <property type="project" value="TreeGrafter"/>
</dbReference>
<evidence type="ECO:0000256" key="6">
    <source>
        <dbReference type="ARBA" id="ARBA00023163"/>
    </source>
</evidence>
<dbReference type="SMART" id="SM00448">
    <property type="entry name" value="REC"/>
    <property type="match status" value="1"/>
</dbReference>
<dbReference type="AlphaFoldDB" id="A0A1I4ZIZ3"/>
<dbReference type="RefSeq" id="WP_031576377.1">
    <property type="nucleotide sequence ID" value="NZ_DAMAXS010000027.1"/>
</dbReference>
<dbReference type="Gene3D" id="3.40.50.2300">
    <property type="match status" value="1"/>
</dbReference>
<feature type="domain" description="OmpR/PhoB-type" evidence="11">
    <location>
        <begin position="129"/>
        <end position="228"/>
    </location>
</feature>
<dbReference type="OrthoDB" id="9790442at2"/>
<accession>A0A1I4ZIZ3</accession>
<dbReference type="CDD" id="cd17574">
    <property type="entry name" value="REC_OmpR"/>
    <property type="match status" value="1"/>
</dbReference>
<feature type="modified residue" description="4-aspartylphosphate" evidence="8">
    <location>
        <position position="51"/>
    </location>
</feature>
<comment type="function">
    <text evidence="7">May play the central regulatory role in sporulation. It may be an element of the effector pathway responsible for the activation of sporulation genes in response to nutritional stress. Spo0A may act in concert with spo0H (a sigma factor) to control the expression of some genes that are critical to the sporulation process.</text>
</comment>
<evidence type="ECO:0000256" key="3">
    <source>
        <dbReference type="ARBA" id="ARBA00023012"/>
    </source>
</evidence>
<keyword evidence="2 8" id="KW-0597">Phosphoprotein</keyword>
<keyword evidence="14" id="KW-1185">Reference proteome</keyword>
<dbReference type="PROSITE" id="PS50110">
    <property type="entry name" value="RESPONSE_REGULATORY"/>
    <property type="match status" value="1"/>
</dbReference>
<dbReference type="STRING" id="398199.SAMN05421804_105207"/>
<evidence type="ECO:0000256" key="1">
    <source>
        <dbReference type="ARBA" id="ARBA00018672"/>
    </source>
</evidence>
<feature type="DNA-binding region" description="OmpR/PhoB-type" evidence="9">
    <location>
        <begin position="129"/>
        <end position="228"/>
    </location>
</feature>
<dbReference type="InterPro" id="IPR011006">
    <property type="entry name" value="CheY-like_superfamily"/>
</dbReference>
<feature type="domain" description="Response regulatory" evidence="10">
    <location>
        <begin position="2"/>
        <end position="116"/>
    </location>
</feature>
<dbReference type="Gene3D" id="6.10.250.690">
    <property type="match status" value="1"/>
</dbReference>
<organism evidence="13 14">
    <name type="scientific">Proteiniclasticum ruminis</name>
    <dbReference type="NCBI Taxonomy" id="398199"/>
    <lineage>
        <taxon>Bacteria</taxon>
        <taxon>Bacillati</taxon>
        <taxon>Bacillota</taxon>
        <taxon>Clostridia</taxon>
        <taxon>Eubacteriales</taxon>
        <taxon>Clostridiaceae</taxon>
        <taxon>Proteiniclasticum</taxon>
    </lineage>
</organism>
<dbReference type="InterPro" id="IPR001867">
    <property type="entry name" value="OmpR/PhoB-type_DNA-bd"/>
</dbReference>
<dbReference type="GO" id="GO:0000156">
    <property type="term" value="F:phosphorelay response regulator activity"/>
    <property type="evidence" value="ECO:0007669"/>
    <property type="project" value="TreeGrafter"/>
</dbReference>
<dbReference type="PANTHER" id="PTHR48111:SF54">
    <property type="entry name" value="STAGE 0 SPORULATION PROTEIN A HOMOLOG"/>
    <property type="match status" value="1"/>
</dbReference>
<protein>
    <recommendedName>
        <fullName evidence="1">Stage 0 sporulation protein A homolog</fullName>
    </recommendedName>
</protein>
<evidence type="ECO:0000259" key="10">
    <source>
        <dbReference type="PROSITE" id="PS50110"/>
    </source>
</evidence>
<keyword evidence="4" id="KW-0805">Transcription regulation</keyword>
<evidence type="ECO:0000256" key="9">
    <source>
        <dbReference type="PROSITE-ProRule" id="PRU01091"/>
    </source>
</evidence>
<dbReference type="EMBL" id="FOVK01000002">
    <property type="protein sequence ID" value="SFN50043.1"/>
    <property type="molecule type" value="Genomic_DNA"/>
</dbReference>
<dbReference type="Pfam" id="PF00072">
    <property type="entry name" value="Response_reg"/>
    <property type="match status" value="1"/>
</dbReference>
<dbReference type="FunFam" id="3.40.50.2300:FF:000001">
    <property type="entry name" value="DNA-binding response regulator PhoB"/>
    <property type="match status" value="1"/>
</dbReference>
<keyword evidence="3" id="KW-0902">Two-component regulatory system</keyword>
<dbReference type="GO" id="GO:0032993">
    <property type="term" value="C:protein-DNA complex"/>
    <property type="evidence" value="ECO:0007669"/>
    <property type="project" value="TreeGrafter"/>
</dbReference>
<dbReference type="GO" id="GO:0005829">
    <property type="term" value="C:cytosol"/>
    <property type="evidence" value="ECO:0007669"/>
    <property type="project" value="TreeGrafter"/>
</dbReference>
<dbReference type="eggNOG" id="COG0745">
    <property type="taxonomic scope" value="Bacteria"/>
</dbReference>
<dbReference type="Gene3D" id="1.10.10.10">
    <property type="entry name" value="Winged helix-like DNA-binding domain superfamily/Winged helix DNA-binding domain"/>
    <property type="match status" value="1"/>
</dbReference>
<evidence type="ECO:0000256" key="7">
    <source>
        <dbReference type="ARBA" id="ARBA00024867"/>
    </source>
</evidence>
<evidence type="ECO:0000256" key="8">
    <source>
        <dbReference type="PROSITE-ProRule" id="PRU00169"/>
    </source>
</evidence>
<dbReference type="FunFam" id="1.10.10.10:FF:000018">
    <property type="entry name" value="DNA-binding response regulator ResD"/>
    <property type="match status" value="1"/>
</dbReference>
<evidence type="ECO:0000256" key="4">
    <source>
        <dbReference type="ARBA" id="ARBA00023015"/>
    </source>
</evidence>
<reference evidence="14 15" key="1">
    <citation type="submission" date="2016-10" db="EMBL/GenBank/DDBJ databases">
        <authorList>
            <person name="de Groot N.N."/>
        </authorList>
    </citation>
    <scope>NUCLEOTIDE SEQUENCE [LARGE SCALE GENOMIC DNA]</scope>
    <source>
        <strain evidence="12 15">CGMCC 1.5058</strain>
        <strain evidence="13 14">ML2</strain>
    </source>
</reference>
<evidence type="ECO:0000313" key="15">
    <source>
        <dbReference type="Proteomes" id="UP000183255"/>
    </source>
</evidence>
<dbReference type="Pfam" id="PF00486">
    <property type="entry name" value="Trans_reg_C"/>
    <property type="match status" value="1"/>
</dbReference>
<sequence length="229" mass="26461">MKILLCEDEASIRAFLKINFERNGFTVIEAGTGEDALRLTELERPQVAILDVMLPGIDGFEVCRRIRSSHPEIGIIMLTAKGQDMDKIEGLERGADDYVVKPFNPTEFILRTKALIRRLEEGKNIKEDDHLLKSQVFTLDKYSQTLKKNDEYVELTPKEFAIMKIFLENEGKAFSRDELLNLVWGYDFIGDPKIVDVNMRRLRAKVEDNASDPKYIETVWGTGYRWRKV</sequence>
<evidence type="ECO:0000259" key="11">
    <source>
        <dbReference type="PROSITE" id="PS51755"/>
    </source>
</evidence>
<evidence type="ECO:0000256" key="2">
    <source>
        <dbReference type="ARBA" id="ARBA00022553"/>
    </source>
</evidence>
<dbReference type="InterPro" id="IPR036388">
    <property type="entry name" value="WH-like_DNA-bd_sf"/>
</dbReference>
<dbReference type="EMBL" id="FNDZ01000005">
    <property type="protein sequence ID" value="SDI95935.1"/>
    <property type="molecule type" value="Genomic_DNA"/>
</dbReference>
<evidence type="ECO:0000313" key="12">
    <source>
        <dbReference type="EMBL" id="SDI95935.1"/>
    </source>
</evidence>
<dbReference type="Proteomes" id="UP000181899">
    <property type="component" value="Unassembled WGS sequence"/>
</dbReference>
<gene>
    <name evidence="13" type="ORF">SAMN04488695_1025</name>
    <name evidence="12" type="ORF">SAMN05421804_105207</name>
</gene>
<dbReference type="PROSITE" id="PS51755">
    <property type="entry name" value="OMPR_PHOB"/>
    <property type="match status" value="1"/>
</dbReference>
<proteinExistence type="predicted"/>
<evidence type="ECO:0000313" key="13">
    <source>
        <dbReference type="EMBL" id="SFN50043.1"/>
    </source>
</evidence>
<dbReference type="InterPro" id="IPR001789">
    <property type="entry name" value="Sig_transdc_resp-reg_receiver"/>
</dbReference>
<keyword evidence="6" id="KW-0804">Transcription</keyword>
<dbReference type="CDD" id="cd00383">
    <property type="entry name" value="trans_reg_C"/>
    <property type="match status" value="1"/>
</dbReference>
<evidence type="ECO:0000256" key="5">
    <source>
        <dbReference type="ARBA" id="ARBA00023125"/>
    </source>
</evidence>
<dbReference type="SUPFAM" id="SSF52172">
    <property type="entry name" value="CheY-like"/>
    <property type="match status" value="1"/>
</dbReference>
<keyword evidence="5 9" id="KW-0238">DNA-binding</keyword>
<evidence type="ECO:0000313" key="14">
    <source>
        <dbReference type="Proteomes" id="UP000181899"/>
    </source>
</evidence>
<dbReference type="PANTHER" id="PTHR48111">
    <property type="entry name" value="REGULATOR OF RPOS"/>
    <property type="match status" value="1"/>
</dbReference>
<dbReference type="SMART" id="SM00862">
    <property type="entry name" value="Trans_reg_C"/>
    <property type="match status" value="1"/>
</dbReference>
<dbReference type="InterPro" id="IPR039420">
    <property type="entry name" value="WalR-like"/>
</dbReference>
<name>A0A1I4ZIZ3_9CLOT</name>
<dbReference type="Proteomes" id="UP000183255">
    <property type="component" value="Unassembled WGS sequence"/>
</dbReference>